<name>A0ABS2CQ87_9MICO</name>
<feature type="transmembrane region" description="Helical" evidence="6">
    <location>
        <begin position="261"/>
        <end position="284"/>
    </location>
</feature>
<sequence>MPTHRRQLVQFGLGLGLAVVLLVWGLPYFAKTSWGDIWDVIRTVPPLHVVGFQVLMLLGLYCYTFTFTGSLRGLTHGKALIINLCGSSVSNLLPGGGAVGLAATYAMCRSWGFSRRATSTSAIVTGVWNVLARIALPVVAILVLVIGGVTLPKALTDLAVAGSLTGLGVIAVIAGMLASERVAQRLGGLLDRLIGPLVRRRRPDSTMSVEDLVRDLRGRIIDVVRWRWWSMTLGMVGFFGAYYVLFVLVMRETGVMLPLNLLFAAYAIGRLLTAVGITPGGVGVTEVATTTVLVGWGAGNAEATAGVVLFSIITHLMEVPLGGLGWLLWSVSAKTEPPAEGEEPVFAGHA</sequence>
<evidence type="ECO:0000256" key="6">
    <source>
        <dbReference type="SAM" id="Phobius"/>
    </source>
</evidence>
<protein>
    <submittedName>
        <fullName evidence="7">Flippase-like domain-containing protein</fullName>
    </submittedName>
</protein>
<evidence type="ECO:0000256" key="4">
    <source>
        <dbReference type="ARBA" id="ARBA00022989"/>
    </source>
</evidence>
<keyword evidence="8" id="KW-1185">Reference proteome</keyword>
<dbReference type="Pfam" id="PF03706">
    <property type="entry name" value="LPG_synthase_TM"/>
    <property type="match status" value="1"/>
</dbReference>
<feature type="transmembrane region" description="Helical" evidence="6">
    <location>
        <begin position="127"/>
        <end position="151"/>
    </location>
</feature>
<proteinExistence type="predicted"/>
<feature type="transmembrane region" description="Helical" evidence="6">
    <location>
        <begin position="50"/>
        <end position="68"/>
    </location>
</feature>
<comment type="subcellular location">
    <subcellularLocation>
        <location evidence="1">Cell membrane</location>
        <topology evidence="1">Multi-pass membrane protein</topology>
    </subcellularLocation>
</comment>
<evidence type="ECO:0000313" key="8">
    <source>
        <dbReference type="Proteomes" id="UP001430172"/>
    </source>
</evidence>
<dbReference type="InterPro" id="IPR022791">
    <property type="entry name" value="L-PG_synthase/AglD"/>
</dbReference>
<evidence type="ECO:0000256" key="3">
    <source>
        <dbReference type="ARBA" id="ARBA00022692"/>
    </source>
</evidence>
<keyword evidence="2" id="KW-1003">Cell membrane</keyword>
<keyword evidence="5 6" id="KW-0472">Membrane</keyword>
<reference evidence="7" key="1">
    <citation type="submission" date="2021-02" db="EMBL/GenBank/DDBJ databases">
        <title>Phycicoccus sp. MQZ13P-5T, whole genome shotgun sequence.</title>
        <authorList>
            <person name="Tuo L."/>
        </authorList>
    </citation>
    <scope>NUCLEOTIDE SEQUENCE</scope>
    <source>
        <strain evidence="7">MQZ13P-5</strain>
    </source>
</reference>
<dbReference type="Proteomes" id="UP001430172">
    <property type="component" value="Unassembled WGS sequence"/>
</dbReference>
<dbReference type="PANTHER" id="PTHR39087">
    <property type="entry name" value="UPF0104 MEMBRANE PROTEIN MJ1595"/>
    <property type="match status" value="1"/>
</dbReference>
<evidence type="ECO:0000313" key="7">
    <source>
        <dbReference type="EMBL" id="MBM6402000.1"/>
    </source>
</evidence>
<evidence type="ECO:0000256" key="5">
    <source>
        <dbReference type="ARBA" id="ARBA00023136"/>
    </source>
</evidence>
<accession>A0ABS2CQ87</accession>
<evidence type="ECO:0000256" key="1">
    <source>
        <dbReference type="ARBA" id="ARBA00004651"/>
    </source>
</evidence>
<evidence type="ECO:0000256" key="2">
    <source>
        <dbReference type="ARBA" id="ARBA00022475"/>
    </source>
</evidence>
<dbReference type="PANTHER" id="PTHR39087:SF2">
    <property type="entry name" value="UPF0104 MEMBRANE PROTEIN MJ1595"/>
    <property type="match status" value="1"/>
</dbReference>
<comment type="caution">
    <text evidence="7">The sequence shown here is derived from an EMBL/GenBank/DDBJ whole genome shotgun (WGS) entry which is preliminary data.</text>
</comment>
<gene>
    <name evidence="7" type="ORF">JQN70_16495</name>
</gene>
<keyword evidence="4 6" id="KW-1133">Transmembrane helix</keyword>
<feature type="transmembrane region" description="Helical" evidence="6">
    <location>
        <begin position="158"/>
        <end position="178"/>
    </location>
</feature>
<feature type="transmembrane region" description="Helical" evidence="6">
    <location>
        <begin position="228"/>
        <end position="249"/>
    </location>
</feature>
<keyword evidence="3 6" id="KW-0812">Transmembrane</keyword>
<feature type="transmembrane region" description="Helical" evidence="6">
    <location>
        <begin position="12"/>
        <end position="30"/>
    </location>
</feature>
<organism evidence="7 8">
    <name type="scientific">Phycicoccus sonneratiae</name>
    <dbReference type="NCBI Taxonomy" id="2807628"/>
    <lineage>
        <taxon>Bacteria</taxon>
        <taxon>Bacillati</taxon>
        <taxon>Actinomycetota</taxon>
        <taxon>Actinomycetes</taxon>
        <taxon>Micrococcales</taxon>
        <taxon>Intrasporangiaceae</taxon>
        <taxon>Phycicoccus</taxon>
    </lineage>
</organism>
<dbReference type="EMBL" id="JAFDVD010000020">
    <property type="protein sequence ID" value="MBM6402000.1"/>
    <property type="molecule type" value="Genomic_DNA"/>
</dbReference>